<dbReference type="Proteomes" id="UP000034256">
    <property type="component" value="Unassembled WGS sequence"/>
</dbReference>
<organism evidence="1 2">
    <name type="scientific">Candidatus Wolfebacteria bacterium GW2011_GWA2_42_10</name>
    <dbReference type="NCBI Taxonomy" id="1619004"/>
    <lineage>
        <taxon>Bacteria</taxon>
        <taxon>Candidatus Wolfeibacteriota</taxon>
    </lineage>
</organism>
<dbReference type="AlphaFoldDB" id="A0A0G1AIM7"/>
<accession>A0A0G1AIM7</accession>
<evidence type="ECO:0000313" key="1">
    <source>
        <dbReference type="EMBL" id="KKS25108.1"/>
    </source>
</evidence>
<evidence type="ECO:0000313" key="2">
    <source>
        <dbReference type="Proteomes" id="UP000034256"/>
    </source>
</evidence>
<gene>
    <name evidence="1" type="ORF">UU85_C0007G0023</name>
</gene>
<dbReference type="EMBL" id="LCCF01000007">
    <property type="protein sequence ID" value="KKS25108.1"/>
    <property type="molecule type" value="Genomic_DNA"/>
</dbReference>
<protein>
    <submittedName>
        <fullName evidence="1">Uncharacterized protein</fullName>
    </submittedName>
</protein>
<comment type="caution">
    <text evidence="1">The sequence shown here is derived from an EMBL/GenBank/DDBJ whole genome shotgun (WGS) entry which is preliminary data.</text>
</comment>
<sequence>MKDAGNGSNPGLWKSASPAYLIASADATLSNGVDGYGIQATSTASGSGGTLSFNSKYNQTGNNVGGLTLTNTVLASSTVDVSGREAVVIHKAAVSGVAISGSYSDTITYECTAN</sequence>
<reference evidence="1 2" key="1">
    <citation type="journal article" date="2015" name="Nature">
        <title>rRNA introns, odd ribosomes, and small enigmatic genomes across a large radiation of phyla.</title>
        <authorList>
            <person name="Brown C.T."/>
            <person name="Hug L.A."/>
            <person name="Thomas B.C."/>
            <person name="Sharon I."/>
            <person name="Castelle C.J."/>
            <person name="Singh A."/>
            <person name="Wilkins M.J."/>
            <person name="Williams K.H."/>
            <person name="Banfield J.F."/>
        </authorList>
    </citation>
    <scope>NUCLEOTIDE SEQUENCE [LARGE SCALE GENOMIC DNA]</scope>
</reference>
<name>A0A0G1AIM7_9BACT</name>
<proteinExistence type="predicted"/>